<sequence>MGLPLRDGRLAKEDWNGIIENVDMRLSSWKGRLLSRGGRLVLINSVLSSISGYWLSIFKAPKWVIQAIVKRRRHFFWKGGMDRGGYGGVGIKNLAMHNLARLGRWWWELANDRDLIWVEIVKSNYFIRKKWYDLSSPASWSTTWKGILGAKELFDLGMEKKLGDGKSTSFWKERWCRNTRLA</sequence>
<reference evidence="1 2" key="1">
    <citation type="submission" date="2023-10" db="EMBL/GenBank/DDBJ databases">
        <title>Chromosome-scale genome assembly provides insights into flower coloration mechanisms of Canna indica.</title>
        <authorList>
            <person name="Li C."/>
        </authorList>
    </citation>
    <scope>NUCLEOTIDE SEQUENCE [LARGE SCALE GENOMIC DNA]</scope>
    <source>
        <tissue evidence="1">Flower</tissue>
    </source>
</reference>
<name>A0AAQ3K379_9LILI</name>
<dbReference type="PANTHER" id="PTHR33116:SF78">
    <property type="entry name" value="OS12G0587133 PROTEIN"/>
    <property type="match status" value="1"/>
</dbReference>
<gene>
    <name evidence="1" type="ORF">Cni_G08853</name>
</gene>
<dbReference type="EMBL" id="CP136892">
    <property type="protein sequence ID" value="WOL00140.1"/>
    <property type="molecule type" value="Genomic_DNA"/>
</dbReference>
<dbReference type="AlphaFoldDB" id="A0AAQ3K379"/>
<protein>
    <submittedName>
        <fullName evidence="1">Uncharacterized protein</fullName>
    </submittedName>
</protein>
<proteinExistence type="predicted"/>
<dbReference type="Proteomes" id="UP001327560">
    <property type="component" value="Chromosome 3"/>
</dbReference>
<evidence type="ECO:0000313" key="1">
    <source>
        <dbReference type="EMBL" id="WOL00140.1"/>
    </source>
</evidence>
<accession>A0AAQ3K379</accession>
<dbReference type="PANTHER" id="PTHR33116">
    <property type="entry name" value="REVERSE TRANSCRIPTASE ZINC-BINDING DOMAIN-CONTAINING PROTEIN-RELATED-RELATED"/>
    <property type="match status" value="1"/>
</dbReference>
<keyword evidence="2" id="KW-1185">Reference proteome</keyword>
<organism evidence="1 2">
    <name type="scientific">Canna indica</name>
    <name type="common">Indian-shot</name>
    <dbReference type="NCBI Taxonomy" id="4628"/>
    <lineage>
        <taxon>Eukaryota</taxon>
        <taxon>Viridiplantae</taxon>
        <taxon>Streptophyta</taxon>
        <taxon>Embryophyta</taxon>
        <taxon>Tracheophyta</taxon>
        <taxon>Spermatophyta</taxon>
        <taxon>Magnoliopsida</taxon>
        <taxon>Liliopsida</taxon>
        <taxon>Zingiberales</taxon>
        <taxon>Cannaceae</taxon>
        <taxon>Canna</taxon>
    </lineage>
</organism>
<evidence type="ECO:0000313" key="2">
    <source>
        <dbReference type="Proteomes" id="UP001327560"/>
    </source>
</evidence>